<dbReference type="AlphaFoldDB" id="A0A8X6N4Q2"/>
<name>A0A8X6N4Q2_NEPPI</name>
<proteinExistence type="predicted"/>
<sequence length="106" mass="12205">MQKFLCNVKGSRHNGHHADVPADDFPLCVRTLVRKTSRYLIRGEGIGCTSLQSRIDMSAYLGISSRVMLRFYNGFYMASLDPLILYSYESHRIAIKHYNNTVEYKP</sequence>
<evidence type="ECO:0000313" key="1">
    <source>
        <dbReference type="EMBL" id="GFS93441.1"/>
    </source>
</evidence>
<keyword evidence="2" id="KW-1185">Reference proteome</keyword>
<accession>A0A8X6N4Q2</accession>
<reference evidence="1" key="1">
    <citation type="submission" date="2020-08" db="EMBL/GenBank/DDBJ databases">
        <title>Multicomponent nature underlies the extraordinary mechanical properties of spider dragline silk.</title>
        <authorList>
            <person name="Kono N."/>
            <person name="Nakamura H."/>
            <person name="Mori M."/>
            <person name="Yoshida Y."/>
            <person name="Ohtoshi R."/>
            <person name="Malay A.D."/>
            <person name="Moran D.A.P."/>
            <person name="Tomita M."/>
            <person name="Numata K."/>
            <person name="Arakawa K."/>
        </authorList>
    </citation>
    <scope>NUCLEOTIDE SEQUENCE</scope>
</reference>
<comment type="caution">
    <text evidence="1">The sequence shown here is derived from an EMBL/GenBank/DDBJ whole genome shotgun (WGS) entry which is preliminary data.</text>
</comment>
<evidence type="ECO:0000313" key="2">
    <source>
        <dbReference type="Proteomes" id="UP000887013"/>
    </source>
</evidence>
<dbReference type="EMBL" id="BMAW01053907">
    <property type="protein sequence ID" value="GFS93441.1"/>
    <property type="molecule type" value="Genomic_DNA"/>
</dbReference>
<gene>
    <name evidence="1" type="ORF">NPIL_675181</name>
</gene>
<dbReference type="Proteomes" id="UP000887013">
    <property type="component" value="Unassembled WGS sequence"/>
</dbReference>
<protein>
    <submittedName>
        <fullName evidence="1">Uncharacterized protein</fullName>
    </submittedName>
</protein>
<organism evidence="1 2">
    <name type="scientific">Nephila pilipes</name>
    <name type="common">Giant wood spider</name>
    <name type="synonym">Nephila maculata</name>
    <dbReference type="NCBI Taxonomy" id="299642"/>
    <lineage>
        <taxon>Eukaryota</taxon>
        <taxon>Metazoa</taxon>
        <taxon>Ecdysozoa</taxon>
        <taxon>Arthropoda</taxon>
        <taxon>Chelicerata</taxon>
        <taxon>Arachnida</taxon>
        <taxon>Araneae</taxon>
        <taxon>Araneomorphae</taxon>
        <taxon>Entelegynae</taxon>
        <taxon>Araneoidea</taxon>
        <taxon>Nephilidae</taxon>
        <taxon>Nephila</taxon>
    </lineage>
</organism>